<proteinExistence type="inferred from homology"/>
<dbReference type="GO" id="GO:0000287">
    <property type="term" value="F:magnesium ion binding"/>
    <property type="evidence" value="ECO:0007669"/>
    <property type="project" value="InterPro"/>
</dbReference>
<dbReference type="InterPro" id="IPR011766">
    <property type="entry name" value="TPP_enzyme_TPP-bd"/>
</dbReference>
<dbReference type="GO" id="GO:0003824">
    <property type="term" value="F:catalytic activity"/>
    <property type="evidence" value="ECO:0007669"/>
    <property type="project" value="InterPro"/>
</dbReference>
<feature type="domain" description="Thiamine pyrophosphate enzyme central" evidence="4">
    <location>
        <begin position="187"/>
        <end position="311"/>
    </location>
</feature>
<dbReference type="Gene3D" id="3.40.50.970">
    <property type="match status" value="2"/>
</dbReference>
<dbReference type="EMBL" id="BJMH01000004">
    <property type="protein sequence ID" value="GEB31539.1"/>
    <property type="molecule type" value="Genomic_DNA"/>
</dbReference>
<sequence>MLVAQYLSRQLAEWGVKRIYGVAGDGIFAWLDSLGKQSELQYIACKHESAAAMMASAEAKLTGKPAVCTATMGPGFVNLLNGLADAHTDRVPVIAITGQVETAKLGGGYKQYVAQEDMIRPISCYQATVTEPDAVGEVLHRAFVSAAQQKDVAHLSICKNVFAEKTQATILPSLPRIPRVLGDRVEIESAADQIMQAKAPLVLLGIGARQSAALCLRFAEQLGAGIVLSLGAKGAIDESHRLVLGGLGEGGSEGVLQALDEADLLVILGASWFPKEFIPKHLPIIQVDHAATSMHAQPKLLSVTADLLDVLPLWLARLKNRQRGEAWEQRVESWHEQLWAENEQISKASSPDEAVKPELLLHTVGRMVAEDAIVALDTGEHTIWFNRAFRAVRQYPLFSGKWRTMGFGLPAAIAAKLAFPDRQVVCVTGDGGLQMNLAELMTAVEQQLAITLIVVNNQTLGLEELKMKQEGYGSFGVRLTNPDFCLWAKACGADSVSVRSAVELEPALQQALASNRLTLLDIHCTAPTLTERKKQIPFQAQA</sequence>
<comment type="similarity">
    <text evidence="1 3">Belongs to the TPP enzyme family.</text>
</comment>
<feature type="domain" description="Thiamine pyrophosphate enzyme N-terminal TPP-binding" evidence="6">
    <location>
        <begin position="3"/>
        <end position="115"/>
    </location>
</feature>
<accession>A0A4Y3PK87</accession>
<keyword evidence="2 3" id="KW-0786">Thiamine pyrophosphate</keyword>
<dbReference type="SUPFAM" id="SSF52518">
    <property type="entry name" value="Thiamin diphosphate-binding fold (THDP-binding)"/>
    <property type="match status" value="2"/>
</dbReference>
<evidence type="ECO:0000259" key="6">
    <source>
        <dbReference type="Pfam" id="PF02776"/>
    </source>
</evidence>
<dbReference type="PROSITE" id="PS00187">
    <property type="entry name" value="TPP_ENZYMES"/>
    <property type="match status" value="1"/>
</dbReference>
<organism evidence="7 8">
    <name type="scientific">Brevibacillus parabrevis</name>
    <dbReference type="NCBI Taxonomy" id="54914"/>
    <lineage>
        <taxon>Bacteria</taxon>
        <taxon>Bacillati</taxon>
        <taxon>Bacillota</taxon>
        <taxon>Bacilli</taxon>
        <taxon>Bacillales</taxon>
        <taxon>Paenibacillaceae</taxon>
        <taxon>Brevibacillus</taxon>
    </lineage>
</organism>
<dbReference type="Gene3D" id="3.40.50.1220">
    <property type="entry name" value="TPP-binding domain"/>
    <property type="match status" value="1"/>
</dbReference>
<evidence type="ECO:0000256" key="3">
    <source>
        <dbReference type="RuleBase" id="RU362132"/>
    </source>
</evidence>
<evidence type="ECO:0000256" key="1">
    <source>
        <dbReference type="ARBA" id="ARBA00007812"/>
    </source>
</evidence>
<feature type="domain" description="Thiamine pyrophosphate enzyme TPP-binding" evidence="5">
    <location>
        <begin position="377"/>
        <end position="522"/>
    </location>
</feature>
<protein>
    <submittedName>
        <fullName evidence="7">Putative thiamine pyrophosphate-containing protein YdaP</fullName>
    </submittedName>
</protein>
<evidence type="ECO:0000259" key="5">
    <source>
        <dbReference type="Pfam" id="PF02775"/>
    </source>
</evidence>
<dbReference type="Pfam" id="PF02776">
    <property type="entry name" value="TPP_enzyme_N"/>
    <property type="match status" value="1"/>
</dbReference>
<dbReference type="InterPro" id="IPR012001">
    <property type="entry name" value="Thiamin_PyroP_enz_TPP-bd_dom"/>
</dbReference>
<dbReference type="InterPro" id="IPR029061">
    <property type="entry name" value="THDP-binding"/>
</dbReference>
<dbReference type="InterPro" id="IPR047211">
    <property type="entry name" value="POXB-like"/>
</dbReference>
<evidence type="ECO:0000313" key="8">
    <source>
        <dbReference type="Proteomes" id="UP000316882"/>
    </source>
</evidence>
<dbReference type="SUPFAM" id="SSF52467">
    <property type="entry name" value="DHS-like NAD/FAD-binding domain"/>
    <property type="match status" value="1"/>
</dbReference>
<dbReference type="AlphaFoldDB" id="A0A4Y3PK87"/>
<dbReference type="RefSeq" id="WP_122965780.1">
    <property type="nucleotide sequence ID" value="NZ_BJMH01000004.1"/>
</dbReference>
<dbReference type="GO" id="GO:0030976">
    <property type="term" value="F:thiamine pyrophosphate binding"/>
    <property type="evidence" value="ECO:0007669"/>
    <property type="project" value="InterPro"/>
</dbReference>
<dbReference type="Pfam" id="PF00205">
    <property type="entry name" value="TPP_enzyme_M"/>
    <property type="match status" value="1"/>
</dbReference>
<evidence type="ECO:0000259" key="4">
    <source>
        <dbReference type="Pfam" id="PF00205"/>
    </source>
</evidence>
<dbReference type="Proteomes" id="UP000316882">
    <property type="component" value="Unassembled WGS sequence"/>
</dbReference>
<evidence type="ECO:0000256" key="2">
    <source>
        <dbReference type="ARBA" id="ARBA00023052"/>
    </source>
</evidence>
<evidence type="ECO:0000313" key="7">
    <source>
        <dbReference type="EMBL" id="GEB31539.1"/>
    </source>
</evidence>
<comment type="caution">
    <text evidence="7">The sequence shown here is derived from an EMBL/GenBank/DDBJ whole genome shotgun (WGS) entry which is preliminary data.</text>
</comment>
<keyword evidence="8" id="KW-1185">Reference proteome</keyword>
<gene>
    <name evidence="7" type="primary">ydaP</name>
    <name evidence="7" type="ORF">BPA01_11190</name>
</gene>
<dbReference type="Pfam" id="PF02775">
    <property type="entry name" value="TPP_enzyme_C"/>
    <property type="match status" value="1"/>
</dbReference>
<reference evidence="7 8" key="1">
    <citation type="submission" date="2019-06" db="EMBL/GenBank/DDBJ databases">
        <title>Whole genome shotgun sequence of Brevibacillus parabrevis NBRC 12334.</title>
        <authorList>
            <person name="Hosoyama A."/>
            <person name="Uohara A."/>
            <person name="Ohji S."/>
            <person name="Ichikawa N."/>
        </authorList>
    </citation>
    <scope>NUCLEOTIDE SEQUENCE [LARGE SCALE GENOMIC DNA]</scope>
    <source>
        <strain evidence="7 8">NBRC 12334</strain>
    </source>
</reference>
<dbReference type="PANTHER" id="PTHR42981:SF2">
    <property type="entry name" value="PYRUVATE DEHYDROGENASE [UBIQUINONE]"/>
    <property type="match status" value="1"/>
</dbReference>
<dbReference type="InterPro" id="IPR000399">
    <property type="entry name" value="TPP-bd_CS"/>
</dbReference>
<dbReference type="InterPro" id="IPR029035">
    <property type="entry name" value="DHS-like_NAD/FAD-binding_dom"/>
</dbReference>
<name>A0A4Y3PK87_BREPA</name>
<dbReference type="STRING" id="54914.AV540_23205"/>
<dbReference type="PANTHER" id="PTHR42981">
    <property type="entry name" value="PYRUVATE DEHYDROGENASE [UBIQUINONE]"/>
    <property type="match status" value="1"/>
</dbReference>
<dbReference type="InterPro" id="IPR012000">
    <property type="entry name" value="Thiamin_PyroP_enz_cen_dom"/>
</dbReference>